<evidence type="ECO:0000256" key="4">
    <source>
        <dbReference type="ARBA" id="ARBA00022857"/>
    </source>
</evidence>
<dbReference type="PANTHER" id="PTHR46028">
    <property type="entry name" value="KYNURENINE 3-MONOOXYGENASE"/>
    <property type="match status" value="1"/>
</dbReference>
<dbReference type="Proteomes" id="UP000192907">
    <property type="component" value="Unassembled WGS sequence"/>
</dbReference>
<keyword evidence="3" id="KW-0274">FAD</keyword>
<keyword evidence="9" id="KW-1185">Reference proteome</keyword>
<dbReference type="GO" id="GO:0070189">
    <property type="term" value="P:kynurenine metabolic process"/>
    <property type="evidence" value="ECO:0007669"/>
    <property type="project" value="TreeGrafter"/>
</dbReference>
<comment type="cofactor">
    <cofactor evidence="1">
        <name>FAD</name>
        <dbReference type="ChEBI" id="CHEBI:57692"/>
    </cofactor>
</comment>
<dbReference type="SUPFAM" id="SSF51905">
    <property type="entry name" value="FAD/NAD(P)-binding domain"/>
    <property type="match status" value="1"/>
</dbReference>
<feature type="domain" description="FAD-binding" evidence="7">
    <location>
        <begin position="9"/>
        <end position="322"/>
    </location>
</feature>
<proteinExistence type="predicted"/>
<dbReference type="GO" id="GO:0071949">
    <property type="term" value="F:FAD binding"/>
    <property type="evidence" value="ECO:0007669"/>
    <property type="project" value="InterPro"/>
</dbReference>
<evidence type="ECO:0000313" key="9">
    <source>
        <dbReference type="Proteomes" id="UP000192907"/>
    </source>
</evidence>
<sequence length="451" mass="49987">MSLAKSEVVTIAGAGLAGAYLATLLAEAGVTVNLYESRPDMRQENVGGGRSINLAISRRGLEALAAVGLSQQVEALLIPMKGRQIHQESGGETFQTYGAQAGEGIYSVSRSGLNRLLLDRAEATGRVRFHFDSGVESVDLDQKMLRLNNGSQVPYQRLVGTDGSGSMVRKSLLEKTGRFQAEMLDYGYKELTVPPMQGNFALEPHALHIWPRHRFMLIALPNPDKTFTGTLFLPHTGNPGFSSLDTSDALQSFFEQNFADALPMIPELGQEFFSNPTGVLGTIRLDTWHWQDHLVLMGDAAHGIVPFYGQGMNCALESCRQFFENLKNHGFQWQNALPDFVQNRKPQADAIAQLALKNFWEMQDHVADEKFLLEKAVLNSLEGLIPGFRTEYSLVTFTEVPYDDALEQGQEQKTLVKQIVGNAQSLGEIDWQNAETLARNYLNQHQLRSAL</sequence>
<protein>
    <submittedName>
        <fullName evidence="8">Kynurenine 3-monooxygenase</fullName>
    </submittedName>
</protein>
<dbReference type="GO" id="GO:0004502">
    <property type="term" value="F:kynurenine 3-monooxygenase activity"/>
    <property type="evidence" value="ECO:0007669"/>
    <property type="project" value="TreeGrafter"/>
</dbReference>
<evidence type="ECO:0000256" key="6">
    <source>
        <dbReference type="ARBA" id="ARBA00023033"/>
    </source>
</evidence>
<dbReference type="EMBL" id="FWZT01000020">
    <property type="protein sequence ID" value="SMF59929.1"/>
    <property type="molecule type" value="Genomic_DNA"/>
</dbReference>
<dbReference type="PRINTS" id="PR00420">
    <property type="entry name" value="RNGMNOXGNASE"/>
</dbReference>
<evidence type="ECO:0000256" key="1">
    <source>
        <dbReference type="ARBA" id="ARBA00001974"/>
    </source>
</evidence>
<dbReference type="Gene3D" id="3.50.50.60">
    <property type="entry name" value="FAD/NAD(P)-binding domain"/>
    <property type="match status" value="1"/>
</dbReference>
<dbReference type="AlphaFoldDB" id="A0A1Y6CMD0"/>
<organism evidence="8 9">
    <name type="scientific">Pseudobacteriovorax antillogorgiicola</name>
    <dbReference type="NCBI Taxonomy" id="1513793"/>
    <lineage>
        <taxon>Bacteria</taxon>
        <taxon>Pseudomonadati</taxon>
        <taxon>Bdellovibrionota</taxon>
        <taxon>Oligoflexia</taxon>
        <taxon>Oligoflexales</taxon>
        <taxon>Pseudobacteriovoracaceae</taxon>
        <taxon>Pseudobacteriovorax</taxon>
    </lineage>
</organism>
<evidence type="ECO:0000259" key="7">
    <source>
        <dbReference type="Pfam" id="PF01494"/>
    </source>
</evidence>
<keyword evidence="2" id="KW-0285">Flavoprotein</keyword>
<accession>A0A1Y6CMD0</accession>
<keyword evidence="6 8" id="KW-0503">Monooxygenase</keyword>
<evidence type="ECO:0000256" key="5">
    <source>
        <dbReference type="ARBA" id="ARBA00023002"/>
    </source>
</evidence>
<evidence type="ECO:0000256" key="2">
    <source>
        <dbReference type="ARBA" id="ARBA00022630"/>
    </source>
</evidence>
<reference evidence="9" key="1">
    <citation type="submission" date="2017-04" db="EMBL/GenBank/DDBJ databases">
        <authorList>
            <person name="Varghese N."/>
            <person name="Submissions S."/>
        </authorList>
    </citation>
    <scope>NUCLEOTIDE SEQUENCE [LARGE SCALE GENOMIC DNA]</scope>
    <source>
        <strain evidence="9">RKEM611</strain>
    </source>
</reference>
<keyword evidence="4" id="KW-0521">NADP</keyword>
<gene>
    <name evidence="8" type="ORF">SAMN06296036_12063</name>
</gene>
<evidence type="ECO:0000313" key="8">
    <source>
        <dbReference type="EMBL" id="SMF59929.1"/>
    </source>
</evidence>
<keyword evidence="5" id="KW-0560">Oxidoreductase</keyword>
<name>A0A1Y6CMD0_9BACT</name>
<dbReference type="PANTHER" id="PTHR46028:SF2">
    <property type="entry name" value="KYNURENINE 3-MONOOXYGENASE"/>
    <property type="match status" value="1"/>
</dbReference>
<dbReference type="Pfam" id="PF01494">
    <property type="entry name" value="FAD_binding_3"/>
    <property type="match status" value="1"/>
</dbReference>
<dbReference type="OrthoDB" id="9769565at2"/>
<dbReference type="RefSeq" id="WP_132322891.1">
    <property type="nucleotide sequence ID" value="NZ_FWZT01000020.1"/>
</dbReference>
<dbReference type="InterPro" id="IPR002938">
    <property type="entry name" value="FAD-bd"/>
</dbReference>
<dbReference type="STRING" id="1513793.SAMN06296036_12063"/>
<dbReference type="InterPro" id="IPR036188">
    <property type="entry name" value="FAD/NAD-bd_sf"/>
</dbReference>
<evidence type="ECO:0000256" key="3">
    <source>
        <dbReference type="ARBA" id="ARBA00022827"/>
    </source>
</evidence>